<feature type="domain" description="DUF1858" evidence="1">
    <location>
        <begin position="13"/>
        <end position="62"/>
    </location>
</feature>
<reference evidence="2 3" key="1">
    <citation type="submission" date="2024-10" db="EMBL/GenBank/DDBJ databases">
        <authorList>
            <person name="Yang X.-N."/>
        </authorList>
    </citation>
    <scope>NUCLEOTIDE SEQUENCE [LARGE SCALE GENOMIC DNA]</scope>
    <source>
        <strain evidence="2 3">CAU 1059</strain>
    </source>
</reference>
<dbReference type="SUPFAM" id="SSF140683">
    <property type="entry name" value="SP0561-like"/>
    <property type="match status" value="1"/>
</dbReference>
<dbReference type="RefSeq" id="WP_377173273.1">
    <property type="nucleotide sequence ID" value="NZ_JBHTJC010000008.1"/>
</dbReference>
<dbReference type="Proteomes" id="UP001607157">
    <property type="component" value="Unassembled WGS sequence"/>
</dbReference>
<gene>
    <name evidence="2" type="ORF">ACGRVM_16180</name>
</gene>
<protein>
    <submittedName>
        <fullName evidence="2">DUF1858 domain-containing protein</fullName>
    </submittedName>
</protein>
<evidence type="ECO:0000259" key="1">
    <source>
        <dbReference type="Pfam" id="PF08984"/>
    </source>
</evidence>
<dbReference type="NCBIfam" id="TIGR03980">
    <property type="entry name" value="prismane_assoc"/>
    <property type="match status" value="1"/>
</dbReference>
<dbReference type="InterPro" id="IPR038062">
    <property type="entry name" value="ScdA-like_N_sf"/>
</dbReference>
<dbReference type="InterPro" id="IPR023883">
    <property type="entry name" value="CHP03980_redox-disulphide"/>
</dbReference>
<evidence type="ECO:0000313" key="3">
    <source>
        <dbReference type="Proteomes" id="UP001607157"/>
    </source>
</evidence>
<organism evidence="2 3">
    <name type="scientific">Roseovarius aquimarinus</name>
    <dbReference type="NCBI Taxonomy" id="1229156"/>
    <lineage>
        <taxon>Bacteria</taxon>
        <taxon>Pseudomonadati</taxon>
        <taxon>Pseudomonadota</taxon>
        <taxon>Alphaproteobacteria</taxon>
        <taxon>Rhodobacterales</taxon>
        <taxon>Roseobacteraceae</taxon>
        <taxon>Roseovarius</taxon>
    </lineage>
</organism>
<dbReference type="EMBL" id="JBIHMM010000008">
    <property type="protein sequence ID" value="MFH0255445.1"/>
    <property type="molecule type" value="Genomic_DNA"/>
</dbReference>
<name>A0ABW7IDM0_9RHOB</name>
<sequence length="74" mass="8390">MEDSFMSAPQLDDPDLPLADLMKYWPQTLPVFIRHGMLCVGCLIAPFHTVLDACVEYGLDEARFRAELFDAVSR</sequence>
<keyword evidence="3" id="KW-1185">Reference proteome</keyword>
<dbReference type="Pfam" id="PF08984">
    <property type="entry name" value="DUF1858"/>
    <property type="match status" value="1"/>
</dbReference>
<accession>A0ABW7IDM0</accession>
<dbReference type="Gene3D" id="1.10.3910.10">
    <property type="entry name" value="SP0561-like"/>
    <property type="match status" value="1"/>
</dbReference>
<proteinExistence type="predicted"/>
<dbReference type="InterPro" id="IPR015077">
    <property type="entry name" value="DUF1858"/>
</dbReference>
<comment type="caution">
    <text evidence="2">The sequence shown here is derived from an EMBL/GenBank/DDBJ whole genome shotgun (WGS) entry which is preliminary data.</text>
</comment>
<evidence type="ECO:0000313" key="2">
    <source>
        <dbReference type="EMBL" id="MFH0255445.1"/>
    </source>
</evidence>